<feature type="transmembrane region" description="Helical" evidence="8">
    <location>
        <begin position="185"/>
        <end position="202"/>
    </location>
</feature>
<keyword evidence="3" id="KW-1003">Cell membrane</keyword>
<sequence>MRKVKSLHCFLSQAEQTVADRLSFTFVEPERRIRHCSPSTTAEVMPGTQEASTSRENENPVHSALSNQNVTFSLKDPDSPCGTFFPRPCVTVERDERLQCGLLAWRPQCLEGAGNIKAFLAAACFISCLQAAYSGYSASQVTTLEKRFAVGSSVMGVVNSFFEIGYIFSVVFVSYAGGRGHVPRWISCGLFVMSVGAFLWSLPHFLFSGTTSITTLTTTEPLCTLAFEEQNCTEVGCTVTSPPIKADEGISGYAFLPIFFAAQFLIGGGSSPILTLAPPFIDDHVHPTKAPPMIASQYAAAAMGPVLGFALGALVLQYPADLFVPLSFKPTDPEWIGAWWVGFIFLGMLVFVGAIILLLFPRKLIGLSDSPLKKLPKLRSAPVLQENGSATFSRTPIQPRGESGATFHSSSDPTLSIRDPWTCSSRLSARSRRSHYNCAPHLRCRLFESPDDWLRFSHTVGSIVRNKIYLVVCLCICSEMFMIIGFASFLPKYLEMEYHISKSATSAIAGGLIVPSGALGILVGGLILHRFRFHRRAAIQFVLAVNLVILGCIVSFFFLGCHNPPIAGVTKEYPSEDNETMQFPIDPIVSACNQNCQCDRNAWFPMCHSPSGMSFISPCFAGCTKRTEGSDQFEHAFFEDCSCLPMLTGNNTQELGRVIYGHCPLQCNTIVLFVIVLTTCLFLTGVIQNPLLMVTMRSVNHNERSLALGLQFVIVRLLANMPSPIVFGRVIDGACRFWRYESGRRGDCAFVDVRNLNRYMAGRSRCGYQRSWFFILRVTALLVAPKFRCTSRKRNGFGSNSCN</sequence>
<keyword evidence="4 8" id="KW-0812">Transmembrane</keyword>
<dbReference type="Proteomes" id="UP000728185">
    <property type="component" value="Unassembled WGS sequence"/>
</dbReference>
<keyword evidence="5 8" id="KW-1133">Transmembrane helix</keyword>
<keyword evidence="6 8" id="KW-0472">Membrane</keyword>
<evidence type="ECO:0000256" key="3">
    <source>
        <dbReference type="ARBA" id="ARBA00022475"/>
    </source>
</evidence>
<evidence type="ECO:0000256" key="2">
    <source>
        <dbReference type="ARBA" id="ARBA00009657"/>
    </source>
</evidence>
<feature type="transmembrane region" description="Helical" evidence="8">
    <location>
        <begin position="507"/>
        <end position="529"/>
    </location>
</feature>
<dbReference type="GO" id="GO:0016323">
    <property type="term" value="C:basolateral plasma membrane"/>
    <property type="evidence" value="ECO:0007669"/>
    <property type="project" value="TreeGrafter"/>
</dbReference>
<dbReference type="PROSITE" id="PS51465">
    <property type="entry name" value="KAZAL_2"/>
    <property type="match status" value="1"/>
</dbReference>
<evidence type="ECO:0000313" key="11">
    <source>
        <dbReference type="EMBL" id="KAA0198315.1"/>
    </source>
</evidence>
<reference evidence="11" key="1">
    <citation type="submission" date="2019-05" db="EMBL/GenBank/DDBJ databases">
        <title>Annotation for the trematode Fasciolopsis buski.</title>
        <authorList>
            <person name="Choi Y.-J."/>
        </authorList>
    </citation>
    <scope>NUCLEOTIDE SEQUENCE</scope>
    <source>
        <strain evidence="11">HT</strain>
        <tissue evidence="11">Whole worm</tissue>
    </source>
</reference>
<feature type="transmembrane region" description="Helical" evidence="8">
    <location>
        <begin position="670"/>
        <end position="694"/>
    </location>
</feature>
<evidence type="ECO:0000259" key="10">
    <source>
        <dbReference type="PROSITE" id="PS51465"/>
    </source>
</evidence>
<dbReference type="SUPFAM" id="SSF103473">
    <property type="entry name" value="MFS general substrate transporter"/>
    <property type="match status" value="1"/>
</dbReference>
<dbReference type="OrthoDB" id="5062115at2759"/>
<comment type="caution">
    <text evidence="11">The sequence shown here is derived from an EMBL/GenBank/DDBJ whole genome shotgun (WGS) entry which is preliminary data.</text>
</comment>
<name>A0A8E0S7P6_9TREM</name>
<feature type="transmembrane region" description="Helical" evidence="8">
    <location>
        <begin position="253"/>
        <end position="277"/>
    </location>
</feature>
<feature type="transmembrane region" description="Helical" evidence="8">
    <location>
        <begin position="116"/>
        <end position="136"/>
    </location>
</feature>
<protein>
    <recommendedName>
        <fullName evidence="8">Solute carrier organic anion transporter family member</fullName>
    </recommendedName>
</protein>
<evidence type="ECO:0000313" key="12">
    <source>
        <dbReference type="Proteomes" id="UP000728185"/>
    </source>
</evidence>
<keyword evidence="7" id="KW-1015">Disulfide bond</keyword>
<dbReference type="PANTHER" id="PTHR11388">
    <property type="entry name" value="ORGANIC ANION TRANSPORTER"/>
    <property type="match status" value="1"/>
</dbReference>
<keyword evidence="8" id="KW-0813">Transport</keyword>
<dbReference type="GO" id="GO:0043252">
    <property type="term" value="P:sodium-independent organic anion transport"/>
    <property type="evidence" value="ECO:0007669"/>
    <property type="project" value="TreeGrafter"/>
</dbReference>
<accession>A0A8E0S7P6</accession>
<dbReference type="GO" id="GO:0015347">
    <property type="term" value="F:sodium-independent organic anion transmembrane transporter activity"/>
    <property type="evidence" value="ECO:0007669"/>
    <property type="project" value="TreeGrafter"/>
</dbReference>
<evidence type="ECO:0000256" key="1">
    <source>
        <dbReference type="ARBA" id="ARBA00004651"/>
    </source>
</evidence>
<keyword evidence="8" id="KW-0406">Ion transport</keyword>
<dbReference type="EMBL" id="LUCM01001815">
    <property type="protein sequence ID" value="KAA0198315.1"/>
    <property type="molecule type" value="Genomic_DNA"/>
</dbReference>
<dbReference type="Pfam" id="PF03137">
    <property type="entry name" value="OATP"/>
    <property type="match status" value="1"/>
</dbReference>
<feature type="transmembrane region" description="Helical" evidence="8">
    <location>
        <begin position="298"/>
        <end position="318"/>
    </location>
</feature>
<dbReference type="AlphaFoldDB" id="A0A8E0S7P6"/>
<evidence type="ECO:0000256" key="8">
    <source>
        <dbReference type="RuleBase" id="RU362056"/>
    </source>
</evidence>
<evidence type="ECO:0000256" key="5">
    <source>
        <dbReference type="ARBA" id="ARBA00022989"/>
    </source>
</evidence>
<evidence type="ECO:0000256" key="9">
    <source>
        <dbReference type="SAM" id="MobiDB-lite"/>
    </source>
</evidence>
<comment type="similarity">
    <text evidence="2 8">Belongs to the organo anion transporter (TC 2.A.60) family.</text>
</comment>
<evidence type="ECO:0000256" key="7">
    <source>
        <dbReference type="ARBA" id="ARBA00023157"/>
    </source>
</evidence>
<proteinExistence type="inferred from homology"/>
<feature type="transmembrane region" description="Helical" evidence="8">
    <location>
        <begin position="148"/>
        <end position="173"/>
    </location>
</feature>
<feature type="transmembrane region" description="Helical" evidence="8">
    <location>
        <begin position="468"/>
        <end position="487"/>
    </location>
</feature>
<feature type="transmembrane region" description="Helical" evidence="8">
    <location>
        <begin position="338"/>
        <end position="360"/>
    </location>
</feature>
<feature type="region of interest" description="Disordered" evidence="9">
    <location>
        <begin position="37"/>
        <end position="62"/>
    </location>
</feature>
<keyword evidence="12" id="KW-1185">Reference proteome</keyword>
<dbReference type="InterPro" id="IPR004156">
    <property type="entry name" value="OATP"/>
</dbReference>
<feature type="transmembrane region" description="Helical" evidence="8">
    <location>
        <begin position="541"/>
        <end position="560"/>
    </location>
</feature>
<comment type="caution">
    <text evidence="8">Lacks conserved residue(s) required for the propagation of feature annotation.</text>
</comment>
<dbReference type="Gene3D" id="1.20.1250.20">
    <property type="entry name" value="MFS general substrate transporter like domains"/>
    <property type="match status" value="1"/>
</dbReference>
<dbReference type="InterPro" id="IPR036259">
    <property type="entry name" value="MFS_trans_sf"/>
</dbReference>
<dbReference type="GO" id="GO:0006811">
    <property type="term" value="P:monoatomic ion transport"/>
    <property type="evidence" value="ECO:0007669"/>
    <property type="project" value="UniProtKB-KW"/>
</dbReference>
<organism evidence="11 12">
    <name type="scientific">Fasciolopsis buskii</name>
    <dbReference type="NCBI Taxonomy" id="27845"/>
    <lineage>
        <taxon>Eukaryota</taxon>
        <taxon>Metazoa</taxon>
        <taxon>Spiralia</taxon>
        <taxon>Lophotrochozoa</taxon>
        <taxon>Platyhelminthes</taxon>
        <taxon>Trematoda</taxon>
        <taxon>Digenea</taxon>
        <taxon>Plagiorchiida</taxon>
        <taxon>Echinostomata</taxon>
        <taxon>Echinostomatoidea</taxon>
        <taxon>Fasciolidae</taxon>
        <taxon>Fasciolopsis</taxon>
    </lineage>
</organism>
<gene>
    <name evidence="11" type="ORF">FBUS_02716</name>
</gene>
<feature type="domain" description="Kazal-like" evidence="10">
    <location>
        <begin position="586"/>
        <end position="645"/>
    </location>
</feature>
<feature type="region of interest" description="Disordered" evidence="9">
    <location>
        <begin position="391"/>
        <end position="414"/>
    </location>
</feature>
<dbReference type="InterPro" id="IPR002350">
    <property type="entry name" value="Kazal_dom"/>
</dbReference>
<evidence type="ECO:0000256" key="4">
    <source>
        <dbReference type="ARBA" id="ARBA00022692"/>
    </source>
</evidence>
<dbReference type="PANTHER" id="PTHR11388:SF100">
    <property type="entry name" value="SOLUTE CARRIER ORGANIC ANION TRANSPORTER FAMILY MEMBER 4A1"/>
    <property type="match status" value="1"/>
</dbReference>
<evidence type="ECO:0000256" key="6">
    <source>
        <dbReference type="ARBA" id="ARBA00023136"/>
    </source>
</evidence>
<dbReference type="NCBIfam" id="TIGR00805">
    <property type="entry name" value="oat"/>
    <property type="match status" value="1"/>
</dbReference>
<dbReference type="CDD" id="cd17336">
    <property type="entry name" value="MFS_SLCO_OATP"/>
    <property type="match status" value="1"/>
</dbReference>
<comment type="subcellular location">
    <subcellularLocation>
        <location evidence="1 8">Cell membrane</location>
        <topology evidence="1 8">Multi-pass membrane protein</topology>
    </subcellularLocation>
</comment>